<name>A0A8S5M8J4_9CAUD</name>
<accession>A0A8S5M8J4</accession>
<organism evidence="1">
    <name type="scientific">Siphoviridae sp. ctEYW18</name>
    <dbReference type="NCBI Taxonomy" id="2826208"/>
    <lineage>
        <taxon>Viruses</taxon>
        <taxon>Duplodnaviria</taxon>
        <taxon>Heunggongvirae</taxon>
        <taxon>Uroviricota</taxon>
        <taxon>Caudoviricetes</taxon>
    </lineage>
</organism>
<sequence>MNTTEANSILISTKKLAGIDKDYDIFDLDIVTYINSIFMTLNQLGVGPKEVFSITNEETTWDEFEEGHKDLRACRAYIAKKVRMEFDPPTSATLADAINKSIAEFEWRLNCQVETMRKLSE</sequence>
<reference evidence="1" key="1">
    <citation type="journal article" date="2021" name="Proc. Natl. Acad. Sci. U.S.A.">
        <title>A Catalog of Tens of Thousands of Viruses from Human Metagenomes Reveals Hidden Associations with Chronic Diseases.</title>
        <authorList>
            <person name="Tisza M.J."/>
            <person name="Buck C.B."/>
        </authorList>
    </citation>
    <scope>NUCLEOTIDE SEQUENCE</scope>
    <source>
        <strain evidence="1">CtEYW18</strain>
    </source>
</reference>
<dbReference type="EMBL" id="BK014848">
    <property type="protein sequence ID" value="DAD78613.1"/>
    <property type="molecule type" value="Genomic_DNA"/>
</dbReference>
<protein>
    <submittedName>
        <fullName evidence="1">Uncharacterized protein</fullName>
    </submittedName>
</protein>
<evidence type="ECO:0000313" key="1">
    <source>
        <dbReference type="EMBL" id="DAD78613.1"/>
    </source>
</evidence>
<dbReference type="Pfam" id="PF24829">
    <property type="entry name" value="Phage_connect_2"/>
    <property type="match status" value="1"/>
</dbReference>
<proteinExistence type="predicted"/>
<dbReference type="InterPro" id="IPR056951">
    <property type="entry name" value="Phage_connect_2"/>
</dbReference>